<keyword evidence="2" id="KW-0547">Nucleotide-binding</keyword>
<proteinExistence type="inferred from homology"/>
<dbReference type="PANTHER" id="PTHR42749">
    <property type="entry name" value="CELL SHAPE-DETERMINING PROTEIN MREB"/>
    <property type="match status" value="1"/>
</dbReference>
<evidence type="ECO:0000313" key="6">
    <source>
        <dbReference type="EMBL" id="SER62073.1"/>
    </source>
</evidence>
<gene>
    <name evidence="6" type="ORF">SAMN05443377_10425</name>
</gene>
<sequence length="512" mass="55886">MHVGVDFGTTRTVVAFADRGNYPVVSFFDHLGDSFDHFPSVAVVRPDGRLDFGPAALDDRPGVRVRSFKRALAAPDASIDTVVEEQGVRVRLIDLLVGFLSALRAALADDSTLSELIADDPLESVVIAVPAHATSAQRFMTLEAFQRAGFPVVAMMNEPSAAGFEYTHRQERTVTARRTQIIVYDMGGGTFDASLVDVRDHAHEVLDSVGINRLGGDDFDETLVRLALSAAGTSAAGLSPGALAALREQARQAKESLVPQTRRIALDINDRPVRIPVDDFYEAVEPLVLRSIDVVATLLERDGPARDAELAGIYVAGGASALPVVPRMLRTRFGRRVHRAPYPTASTAIGLAIAADPDSGYTLTDRLSRGFGVFRERDNGRQVVFDPIVSRDETLPTAQSLRLVRRYRPVHNVGWFRFAEYSRLDADGQPVGDTAPFGVVLFPIDPALRETTDLEKIPVTHISDAPLIEEAYTVDPNGIVHVDITDIEDGYRRSYWLGQSGNHGDQTRPQSR</sequence>
<dbReference type="Pfam" id="PF00012">
    <property type="entry name" value="HSP70"/>
    <property type="match status" value="1"/>
</dbReference>
<evidence type="ECO:0000313" key="7">
    <source>
        <dbReference type="Proteomes" id="UP000198815"/>
    </source>
</evidence>
<evidence type="ECO:0000256" key="3">
    <source>
        <dbReference type="ARBA" id="ARBA00022840"/>
    </source>
</evidence>
<comment type="similarity">
    <text evidence="1">Belongs to the heat shock protein 70 family.</text>
</comment>
<dbReference type="RefSeq" id="WP_091967730.1">
    <property type="nucleotide sequence ID" value="NZ_FOGZ01000004.1"/>
</dbReference>
<keyword evidence="7" id="KW-1185">Reference proteome</keyword>
<protein>
    <submittedName>
        <fullName evidence="6">Molecular chaperone DnaK (HSP70)</fullName>
    </submittedName>
</protein>
<dbReference type="EMBL" id="FOGZ01000004">
    <property type="protein sequence ID" value="SER62073.1"/>
    <property type="molecule type" value="Genomic_DNA"/>
</dbReference>
<evidence type="ECO:0000256" key="1">
    <source>
        <dbReference type="ARBA" id="ARBA00007381"/>
    </source>
</evidence>
<dbReference type="OrthoDB" id="9766019at2"/>
<dbReference type="InterPro" id="IPR043129">
    <property type="entry name" value="ATPase_NBD"/>
</dbReference>
<dbReference type="AlphaFoldDB" id="A0A1H9QQQ1"/>
<dbReference type="PANTHER" id="PTHR42749:SF1">
    <property type="entry name" value="CELL SHAPE-DETERMINING PROTEIN MREB"/>
    <property type="match status" value="1"/>
</dbReference>
<dbReference type="Gene3D" id="3.30.420.40">
    <property type="match status" value="2"/>
</dbReference>
<evidence type="ECO:0000256" key="2">
    <source>
        <dbReference type="ARBA" id="ARBA00022741"/>
    </source>
</evidence>
<dbReference type="SUPFAM" id="SSF53067">
    <property type="entry name" value="Actin-like ATPase domain"/>
    <property type="match status" value="2"/>
</dbReference>
<accession>A0A1H9QQQ1</accession>
<reference evidence="6 7" key="1">
    <citation type="submission" date="2016-10" db="EMBL/GenBank/DDBJ databases">
        <authorList>
            <person name="de Groot N.N."/>
        </authorList>
    </citation>
    <scope>NUCLEOTIDE SEQUENCE [LARGE SCALE GENOMIC DNA]</scope>
    <source>
        <strain evidence="6 7">DSM 16859</strain>
    </source>
</reference>
<evidence type="ECO:0000256" key="5">
    <source>
        <dbReference type="ARBA" id="ARBA00023186"/>
    </source>
</evidence>
<dbReference type="GO" id="GO:0140662">
    <property type="term" value="F:ATP-dependent protein folding chaperone"/>
    <property type="evidence" value="ECO:0007669"/>
    <property type="project" value="InterPro"/>
</dbReference>
<dbReference type="GO" id="GO:0005524">
    <property type="term" value="F:ATP binding"/>
    <property type="evidence" value="ECO:0007669"/>
    <property type="project" value="UniProtKB-KW"/>
</dbReference>
<dbReference type="Proteomes" id="UP000198815">
    <property type="component" value="Unassembled WGS sequence"/>
</dbReference>
<organism evidence="6 7">
    <name type="scientific">Propionibacterium cyclohexanicum</name>
    <dbReference type="NCBI Taxonomy" id="64702"/>
    <lineage>
        <taxon>Bacteria</taxon>
        <taxon>Bacillati</taxon>
        <taxon>Actinomycetota</taxon>
        <taxon>Actinomycetes</taxon>
        <taxon>Propionibacteriales</taxon>
        <taxon>Propionibacteriaceae</taxon>
        <taxon>Propionibacterium</taxon>
    </lineage>
</organism>
<keyword evidence="3" id="KW-0067">ATP-binding</keyword>
<dbReference type="InterPro" id="IPR018181">
    <property type="entry name" value="Heat_shock_70_CS"/>
</dbReference>
<evidence type="ECO:0000256" key="4">
    <source>
        <dbReference type="ARBA" id="ARBA00023016"/>
    </source>
</evidence>
<dbReference type="Gene3D" id="3.90.640.10">
    <property type="entry name" value="Actin, Chain A, domain 4"/>
    <property type="match status" value="1"/>
</dbReference>
<dbReference type="InterPro" id="IPR013126">
    <property type="entry name" value="Hsp_70_fam"/>
</dbReference>
<dbReference type="PRINTS" id="PR00301">
    <property type="entry name" value="HEATSHOCK70"/>
</dbReference>
<keyword evidence="5" id="KW-0143">Chaperone</keyword>
<name>A0A1H9QQQ1_9ACTN</name>
<keyword evidence="4" id="KW-0346">Stress response</keyword>
<dbReference type="STRING" id="64702.SAMN05443377_10425"/>
<dbReference type="PROSITE" id="PS00329">
    <property type="entry name" value="HSP70_2"/>
    <property type="match status" value="1"/>
</dbReference>